<feature type="non-terminal residue" evidence="1">
    <location>
        <position position="1"/>
    </location>
</feature>
<gene>
    <name evidence="1" type="ORF">CEXT_782071</name>
</gene>
<sequence>HSRTGTHVRSFFASHLFRVPRILASVAVMQLPWRRSRREDADHRIVSVNRRSNFRMIPAILDTN</sequence>
<organism evidence="1 2">
    <name type="scientific">Caerostris extrusa</name>
    <name type="common">Bark spider</name>
    <name type="synonym">Caerostris bankana</name>
    <dbReference type="NCBI Taxonomy" id="172846"/>
    <lineage>
        <taxon>Eukaryota</taxon>
        <taxon>Metazoa</taxon>
        <taxon>Ecdysozoa</taxon>
        <taxon>Arthropoda</taxon>
        <taxon>Chelicerata</taxon>
        <taxon>Arachnida</taxon>
        <taxon>Araneae</taxon>
        <taxon>Araneomorphae</taxon>
        <taxon>Entelegynae</taxon>
        <taxon>Araneoidea</taxon>
        <taxon>Araneidae</taxon>
        <taxon>Caerostris</taxon>
    </lineage>
</organism>
<reference evidence="1 2" key="1">
    <citation type="submission" date="2021-06" db="EMBL/GenBank/DDBJ databases">
        <title>Caerostris extrusa draft genome.</title>
        <authorList>
            <person name="Kono N."/>
            <person name="Arakawa K."/>
        </authorList>
    </citation>
    <scope>NUCLEOTIDE SEQUENCE [LARGE SCALE GENOMIC DNA]</scope>
</reference>
<name>A0AAV4XIC8_CAEEX</name>
<comment type="caution">
    <text evidence="1">The sequence shown here is derived from an EMBL/GenBank/DDBJ whole genome shotgun (WGS) entry which is preliminary data.</text>
</comment>
<keyword evidence="2" id="KW-1185">Reference proteome</keyword>
<protein>
    <submittedName>
        <fullName evidence="1">Uncharacterized protein</fullName>
    </submittedName>
</protein>
<dbReference type="EMBL" id="BPLR01017677">
    <property type="protein sequence ID" value="GIY93544.1"/>
    <property type="molecule type" value="Genomic_DNA"/>
</dbReference>
<evidence type="ECO:0000313" key="2">
    <source>
        <dbReference type="Proteomes" id="UP001054945"/>
    </source>
</evidence>
<dbReference type="Proteomes" id="UP001054945">
    <property type="component" value="Unassembled WGS sequence"/>
</dbReference>
<evidence type="ECO:0000313" key="1">
    <source>
        <dbReference type="EMBL" id="GIY93544.1"/>
    </source>
</evidence>
<accession>A0AAV4XIC8</accession>
<dbReference type="AlphaFoldDB" id="A0AAV4XIC8"/>
<proteinExistence type="predicted"/>